<evidence type="ECO:0000313" key="2">
    <source>
        <dbReference type="Proteomes" id="UP001280121"/>
    </source>
</evidence>
<evidence type="ECO:0000313" key="1">
    <source>
        <dbReference type="EMBL" id="KAK2659826.1"/>
    </source>
</evidence>
<proteinExistence type="predicted"/>
<protein>
    <submittedName>
        <fullName evidence="1">Uncharacterized protein</fullName>
    </submittedName>
</protein>
<gene>
    <name evidence="1" type="ORF">Ddye_006359</name>
</gene>
<reference evidence="1" key="1">
    <citation type="journal article" date="2023" name="Plant J.">
        <title>Genome sequences and population genomics provide insights into the demographic history, inbreeding, and mutation load of two 'living fossil' tree species of Dipteronia.</title>
        <authorList>
            <person name="Feng Y."/>
            <person name="Comes H.P."/>
            <person name="Chen J."/>
            <person name="Zhu S."/>
            <person name="Lu R."/>
            <person name="Zhang X."/>
            <person name="Li P."/>
            <person name="Qiu J."/>
            <person name="Olsen K.M."/>
            <person name="Qiu Y."/>
        </authorList>
    </citation>
    <scope>NUCLEOTIDE SEQUENCE</scope>
    <source>
        <strain evidence="1">KIB01</strain>
    </source>
</reference>
<comment type="caution">
    <text evidence="1">The sequence shown here is derived from an EMBL/GenBank/DDBJ whole genome shotgun (WGS) entry which is preliminary data.</text>
</comment>
<accession>A0AAD9XIE9</accession>
<keyword evidence="2" id="KW-1185">Reference proteome</keyword>
<dbReference type="AlphaFoldDB" id="A0AAD9XIE9"/>
<dbReference type="EMBL" id="JANJYI010000002">
    <property type="protein sequence ID" value="KAK2659826.1"/>
    <property type="molecule type" value="Genomic_DNA"/>
</dbReference>
<sequence length="97" mass="10710">MASSSQSVEANFDYPTAKTLAIYKGKIVNDINGGAILKSIVCMLNELNGLEILDAPKLANQTAHVFAKYGFEEDADLFWMEETLMCVDRFVKADMPS</sequence>
<organism evidence="1 2">
    <name type="scientific">Dipteronia dyeriana</name>
    <dbReference type="NCBI Taxonomy" id="168575"/>
    <lineage>
        <taxon>Eukaryota</taxon>
        <taxon>Viridiplantae</taxon>
        <taxon>Streptophyta</taxon>
        <taxon>Embryophyta</taxon>
        <taxon>Tracheophyta</taxon>
        <taxon>Spermatophyta</taxon>
        <taxon>Magnoliopsida</taxon>
        <taxon>eudicotyledons</taxon>
        <taxon>Gunneridae</taxon>
        <taxon>Pentapetalae</taxon>
        <taxon>rosids</taxon>
        <taxon>malvids</taxon>
        <taxon>Sapindales</taxon>
        <taxon>Sapindaceae</taxon>
        <taxon>Hippocastanoideae</taxon>
        <taxon>Acereae</taxon>
        <taxon>Dipteronia</taxon>
    </lineage>
</organism>
<name>A0AAD9XIE9_9ROSI</name>
<dbReference type="Proteomes" id="UP001280121">
    <property type="component" value="Unassembled WGS sequence"/>
</dbReference>